<protein>
    <submittedName>
        <fullName evidence="9">Epsin 2</fullName>
    </submittedName>
</protein>
<evidence type="ECO:0000256" key="1">
    <source>
        <dbReference type="ARBA" id="ARBA00004496"/>
    </source>
</evidence>
<evidence type="ECO:0000259" key="8">
    <source>
        <dbReference type="PROSITE" id="PS50942"/>
    </source>
</evidence>
<dbReference type="PANTHER" id="PTHR12276">
    <property type="entry name" value="EPSIN/ENT-RELATED"/>
    <property type="match status" value="1"/>
</dbReference>
<keyword evidence="10" id="KW-1185">Reference proteome</keyword>
<dbReference type="InterPro" id="IPR013809">
    <property type="entry name" value="ENTH"/>
</dbReference>
<dbReference type="SMART" id="SM00273">
    <property type="entry name" value="ENTH"/>
    <property type="match status" value="1"/>
</dbReference>
<comment type="subcellular location">
    <subcellularLocation>
        <location evidence="1">Cytoplasm</location>
    </subcellularLocation>
</comment>
<dbReference type="Gene3D" id="1.25.40.90">
    <property type="match status" value="1"/>
</dbReference>
<feature type="compositionally biased region" description="Polar residues" evidence="7">
    <location>
        <begin position="164"/>
        <end position="183"/>
    </location>
</feature>
<feature type="domain" description="ENTH" evidence="8">
    <location>
        <begin position="12"/>
        <end position="144"/>
    </location>
</feature>
<dbReference type="GO" id="GO:0030125">
    <property type="term" value="C:clathrin vesicle coat"/>
    <property type="evidence" value="ECO:0007669"/>
    <property type="project" value="TreeGrafter"/>
</dbReference>
<dbReference type="InterPro" id="IPR008942">
    <property type="entry name" value="ENTH_VHS"/>
</dbReference>
<evidence type="ECO:0000313" key="10">
    <source>
        <dbReference type="Proteomes" id="UP000694415"/>
    </source>
</evidence>
<accession>A0A8C6HQV8</accession>
<dbReference type="Pfam" id="PF01417">
    <property type="entry name" value="ENTH"/>
    <property type="match status" value="1"/>
</dbReference>
<evidence type="ECO:0000256" key="7">
    <source>
        <dbReference type="SAM" id="MobiDB-lite"/>
    </source>
</evidence>
<dbReference type="SMART" id="SM00726">
    <property type="entry name" value="UIM"/>
    <property type="match status" value="2"/>
</dbReference>
<dbReference type="PROSITE" id="PS50330">
    <property type="entry name" value="UIM"/>
    <property type="match status" value="2"/>
</dbReference>
<feature type="region of interest" description="Disordered" evidence="7">
    <location>
        <begin position="164"/>
        <end position="254"/>
    </location>
</feature>
<evidence type="ECO:0000256" key="4">
    <source>
        <dbReference type="ARBA" id="ARBA00022553"/>
    </source>
</evidence>
<dbReference type="Ensembl" id="ENSMSIT00000030939.1">
    <property type="protein sequence ID" value="ENSMSIP00000024519.1"/>
    <property type="gene ID" value="ENSMSIG00000020653.1"/>
</dbReference>
<feature type="compositionally biased region" description="Polar residues" evidence="7">
    <location>
        <begin position="306"/>
        <end position="337"/>
    </location>
</feature>
<dbReference type="FunFam" id="1.25.40.90:FF:000002">
    <property type="entry name" value="epsin-2 isoform X1"/>
    <property type="match status" value="1"/>
</dbReference>
<dbReference type="GO" id="GO:0005543">
    <property type="term" value="F:phospholipid binding"/>
    <property type="evidence" value="ECO:0007669"/>
    <property type="project" value="TreeGrafter"/>
</dbReference>
<organism evidence="9 10">
    <name type="scientific">Mus spicilegus</name>
    <name type="common">Mound-building mouse</name>
    <dbReference type="NCBI Taxonomy" id="10103"/>
    <lineage>
        <taxon>Eukaryota</taxon>
        <taxon>Metazoa</taxon>
        <taxon>Chordata</taxon>
        <taxon>Craniata</taxon>
        <taxon>Vertebrata</taxon>
        <taxon>Euteleostomi</taxon>
        <taxon>Mammalia</taxon>
        <taxon>Eutheria</taxon>
        <taxon>Euarchontoglires</taxon>
        <taxon>Glires</taxon>
        <taxon>Rodentia</taxon>
        <taxon>Myomorpha</taxon>
        <taxon>Muroidea</taxon>
        <taxon>Muridae</taxon>
        <taxon>Murinae</taxon>
        <taxon>Mus</taxon>
        <taxon>Mus</taxon>
    </lineage>
</organism>
<sequence>MTTSSIRRQMKNIVNNYSEAEIKVREATSNDPWGPSSSLMTEIADLTYNVVAFSEIMSMVWKRLNDHGKNWRHVYKALTLLDYLIKTGSERVAQQCRENIFAIQTLKDFQYIDRDGKDQGINVREKSKQLVALLKDEERLKVERVQALKTKERMAQVATGVGSNQITFGRGSSQPNLSTSYSEQEYGKAGGSPASYHGSTSPRVSSELEQARPQTSGEEELQLQLALAMSREVAEQSSESVQTARGSKEERLRRGDDLRLQMALEESRRDTVKVPKKKEAKACCKPGSHSQQTTLLDLMDALPSSGPVTQKTEPWSAGASANQTNPWGGTVAPSNITDPWPSFGTKPAASVDPWGVPTTASTQSVPKNSDPWAASQQPASNAGKTTDAWGAAKPSSASGSFELFSNFNGTVKDDFSEFDNLRTSKKPAESGASVPPQDSRTTSPDLFESQSLTSASSKPSSARKTPESFLGPNAALVNLDSLVTKPAPPAQSLNPFLAPGAAAPAPVNPFQVNQPQPLTLNQLRGSPVLGSSASFGSGPGVETVAPMTSVAPHSSVGASGSSLTPLGPTAMNMMLRASWLSRS</sequence>
<dbReference type="InterPro" id="IPR003903">
    <property type="entry name" value="UIM_dom"/>
</dbReference>
<feature type="compositionally biased region" description="Low complexity" evidence="7">
    <location>
        <begin position="449"/>
        <end position="460"/>
    </location>
</feature>
<reference evidence="9" key="1">
    <citation type="submission" date="2025-08" db="UniProtKB">
        <authorList>
            <consortium name="Ensembl"/>
        </authorList>
    </citation>
    <scope>IDENTIFICATION</scope>
</reference>
<feature type="region of interest" description="Disordered" evidence="7">
    <location>
        <begin position="305"/>
        <end position="396"/>
    </location>
</feature>
<dbReference type="PANTHER" id="PTHR12276:SF50">
    <property type="entry name" value="EPSIN-2"/>
    <property type="match status" value="1"/>
</dbReference>
<keyword evidence="5" id="KW-0677">Repeat</keyword>
<keyword evidence="6" id="KW-0446">Lipid-binding</keyword>
<keyword evidence="3" id="KW-0963">Cytoplasm</keyword>
<evidence type="ECO:0000256" key="3">
    <source>
        <dbReference type="ARBA" id="ARBA00022490"/>
    </source>
</evidence>
<feature type="region of interest" description="Disordered" evidence="7">
    <location>
        <begin position="423"/>
        <end position="469"/>
    </location>
</feature>
<dbReference type="CDD" id="cd16990">
    <property type="entry name" value="ENTH_Epsin"/>
    <property type="match status" value="1"/>
</dbReference>
<feature type="region of interest" description="Disordered" evidence="7">
    <location>
        <begin position="267"/>
        <end position="289"/>
    </location>
</feature>
<proteinExistence type="inferred from homology"/>
<dbReference type="PROSITE" id="PS50942">
    <property type="entry name" value="ENTH"/>
    <property type="match status" value="1"/>
</dbReference>
<evidence type="ECO:0000256" key="5">
    <source>
        <dbReference type="ARBA" id="ARBA00022737"/>
    </source>
</evidence>
<comment type="similarity">
    <text evidence="2">Belongs to the epsin family.</text>
</comment>
<evidence type="ECO:0000313" key="9">
    <source>
        <dbReference type="Ensembl" id="ENSMSIP00000024519.1"/>
    </source>
</evidence>
<keyword evidence="4" id="KW-0597">Phosphoprotein</keyword>
<evidence type="ECO:0000256" key="2">
    <source>
        <dbReference type="ARBA" id="ARBA00010130"/>
    </source>
</evidence>
<dbReference type="Proteomes" id="UP000694415">
    <property type="component" value="Unplaced"/>
</dbReference>
<name>A0A8C6HQV8_MUSSI</name>
<reference evidence="9" key="2">
    <citation type="submission" date="2025-09" db="UniProtKB">
        <authorList>
            <consortium name="Ensembl"/>
        </authorList>
    </citation>
    <scope>IDENTIFICATION</scope>
</reference>
<dbReference type="GO" id="GO:0006897">
    <property type="term" value="P:endocytosis"/>
    <property type="evidence" value="ECO:0007669"/>
    <property type="project" value="TreeGrafter"/>
</dbReference>
<dbReference type="AlphaFoldDB" id="A0A8C6HQV8"/>
<feature type="compositionally biased region" description="Polar residues" evidence="7">
    <location>
        <begin position="358"/>
        <end position="367"/>
    </location>
</feature>
<evidence type="ECO:0000256" key="6">
    <source>
        <dbReference type="ARBA" id="ARBA00023121"/>
    </source>
</evidence>
<dbReference type="GeneTree" id="ENSGT00940000157239"/>
<feature type="compositionally biased region" description="Polar residues" evidence="7">
    <location>
        <begin position="235"/>
        <end position="245"/>
    </location>
</feature>
<dbReference type="GO" id="GO:0030276">
    <property type="term" value="F:clathrin binding"/>
    <property type="evidence" value="ECO:0007669"/>
    <property type="project" value="TreeGrafter"/>
</dbReference>
<dbReference type="SUPFAM" id="SSF48464">
    <property type="entry name" value="ENTH/VHS domain"/>
    <property type="match status" value="1"/>
</dbReference>
<dbReference type="GO" id="GO:0005768">
    <property type="term" value="C:endosome"/>
    <property type="evidence" value="ECO:0007669"/>
    <property type="project" value="TreeGrafter"/>
</dbReference>
<dbReference type="GO" id="GO:0005886">
    <property type="term" value="C:plasma membrane"/>
    <property type="evidence" value="ECO:0007669"/>
    <property type="project" value="TreeGrafter"/>
</dbReference>
<feature type="compositionally biased region" description="Polar residues" evidence="7">
    <location>
        <begin position="374"/>
        <end position="384"/>
    </location>
</feature>
<feature type="compositionally biased region" description="Polar residues" evidence="7">
    <location>
        <begin position="197"/>
        <end position="216"/>
    </location>
</feature>